<dbReference type="EMBL" id="CP144692">
    <property type="protein sequence ID" value="WVY97421.1"/>
    <property type="molecule type" value="Genomic_DNA"/>
</dbReference>
<keyword evidence="2" id="KW-1185">Reference proteome</keyword>
<organism evidence="1 2">
    <name type="scientific">Vigna mungo</name>
    <name type="common">Black gram</name>
    <name type="synonym">Phaseolus mungo</name>
    <dbReference type="NCBI Taxonomy" id="3915"/>
    <lineage>
        <taxon>Eukaryota</taxon>
        <taxon>Viridiplantae</taxon>
        <taxon>Streptophyta</taxon>
        <taxon>Embryophyta</taxon>
        <taxon>Tracheophyta</taxon>
        <taxon>Spermatophyta</taxon>
        <taxon>Magnoliopsida</taxon>
        <taxon>eudicotyledons</taxon>
        <taxon>Gunneridae</taxon>
        <taxon>Pentapetalae</taxon>
        <taxon>rosids</taxon>
        <taxon>fabids</taxon>
        <taxon>Fabales</taxon>
        <taxon>Fabaceae</taxon>
        <taxon>Papilionoideae</taxon>
        <taxon>50 kb inversion clade</taxon>
        <taxon>NPAAA clade</taxon>
        <taxon>indigoferoid/millettioid clade</taxon>
        <taxon>Phaseoleae</taxon>
        <taxon>Vigna</taxon>
    </lineage>
</organism>
<evidence type="ECO:0000313" key="1">
    <source>
        <dbReference type="EMBL" id="WVY97421.1"/>
    </source>
</evidence>
<reference evidence="1 2" key="1">
    <citation type="journal article" date="2023" name="Life. Sci Alliance">
        <title>Evolutionary insights into 3D genome organization and epigenetic landscape of Vigna mungo.</title>
        <authorList>
            <person name="Junaid A."/>
            <person name="Singh B."/>
            <person name="Bhatia S."/>
        </authorList>
    </citation>
    <scope>NUCLEOTIDE SEQUENCE [LARGE SCALE GENOMIC DNA]</scope>
    <source>
        <strain evidence="1">Urdbean</strain>
    </source>
</reference>
<protein>
    <submittedName>
        <fullName evidence="1">Uncharacterized protein</fullName>
    </submittedName>
</protein>
<sequence length="196" mass="22661">MWLYGANDVDEFREEADDEQAHILVFSSRCPSHSRFSGSWWCEVVLDLGFVDDMIFILDELAIGLCGLRRNEPEWFAVTRFWIIMKLVVVSRGDTMKDFLTDSLIVGVTKEKTYLQFGFYDLDFFVGSMEALCFTMRFKVLDNDDSHGGCTRREMQATHGDEVVTEKMRELAVLGLSLCAMKDLNLFLRWFSVASW</sequence>
<dbReference type="AlphaFoldDB" id="A0AAQ3RKF8"/>
<gene>
    <name evidence="1" type="ORF">V8G54_029572</name>
</gene>
<evidence type="ECO:0000313" key="2">
    <source>
        <dbReference type="Proteomes" id="UP001374535"/>
    </source>
</evidence>
<dbReference type="Proteomes" id="UP001374535">
    <property type="component" value="Chromosome 9"/>
</dbReference>
<name>A0AAQ3RKF8_VIGMU</name>
<accession>A0AAQ3RKF8</accession>
<proteinExistence type="predicted"/>